<dbReference type="InterPro" id="IPR023352">
    <property type="entry name" value="MAPEG-like_dom_sf"/>
</dbReference>
<dbReference type="SUPFAM" id="SSF161084">
    <property type="entry name" value="MAPEG domain-like"/>
    <property type="match status" value="1"/>
</dbReference>
<protein>
    <recommendedName>
        <fullName evidence="8">Glutathione S-transferase</fullName>
    </recommendedName>
</protein>
<comment type="subcellular location">
    <subcellularLocation>
        <location evidence="1">Membrane</location>
    </subcellularLocation>
</comment>
<sequence length="162" mass="17455">MSSSTSLLDSNLSVLAIPAYYILSIVPHAYGLTVASGGNPSKLDNRNPRNQGSKYSETLDKQTFAKWERCEAAHYNSMENLPLFASAVILGNMAGLKREGLDGLNGFAGAFLAVRALYAFVYINNNTQGTSYIRSTLWATGMAMCVRVMVKAAKAMSGTTLI</sequence>
<evidence type="ECO:0000313" key="7">
    <source>
        <dbReference type="Proteomes" id="UP001172684"/>
    </source>
</evidence>
<name>A0ABQ9P1L0_9PEZI</name>
<comment type="caution">
    <text evidence="6">The sequence shown here is derived from an EMBL/GenBank/DDBJ whole genome shotgun (WGS) entry which is preliminary data.</text>
</comment>
<evidence type="ECO:0000313" key="6">
    <source>
        <dbReference type="EMBL" id="KAJ9667429.1"/>
    </source>
</evidence>
<keyword evidence="7" id="KW-1185">Reference proteome</keyword>
<reference evidence="6" key="1">
    <citation type="submission" date="2022-10" db="EMBL/GenBank/DDBJ databases">
        <title>Culturing micro-colonial fungi from biological soil crusts in the Mojave desert and describing Neophaeococcomyces mojavensis, and introducing the new genera and species Taxawa tesnikishii.</title>
        <authorList>
            <person name="Kurbessoian T."/>
            <person name="Stajich J.E."/>
        </authorList>
    </citation>
    <scope>NUCLEOTIDE SEQUENCE</scope>
    <source>
        <strain evidence="6">TK_1</strain>
    </source>
</reference>
<dbReference type="Pfam" id="PF01124">
    <property type="entry name" value="MAPEG"/>
    <property type="match status" value="1"/>
</dbReference>
<keyword evidence="2 5" id="KW-0812">Transmembrane</keyword>
<feature type="transmembrane region" description="Helical" evidence="5">
    <location>
        <begin position="103"/>
        <end position="123"/>
    </location>
</feature>
<keyword evidence="3 5" id="KW-1133">Transmembrane helix</keyword>
<dbReference type="EMBL" id="JAPDRL010000012">
    <property type="protein sequence ID" value="KAJ9667429.1"/>
    <property type="molecule type" value="Genomic_DNA"/>
</dbReference>
<dbReference type="PANTHER" id="PTHR35371">
    <property type="entry name" value="INNER MEMBRANE PROTEIN"/>
    <property type="match status" value="1"/>
</dbReference>
<evidence type="ECO:0000256" key="2">
    <source>
        <dbReference type="ARBA" id="ARBA00022692"/>
    </source>
</evidence>
<evidence type="ECO:0008006" key="8">
    <source>
        <dbReference type="Google" id="ProtNLM"/>
    </source>
</evidence>
<evidence type="ECO:0000256" key="5">
    <source>
        <dbReference type="SAM" id="Phobius"/>
    </source>
</evidence>
<accession>A0ABQ9P1L0</accession>
<gene>
    <name evidence="6" type="ORF">H2201_002297</name>
</gene>
<proteinExistence type="predicted"/>
<feature type="transmembrane region" description="Helical" evidence="5">
    <location>
        <begin position="12"/>
        <end position="32"/>
    </location>
</feature>
<organism evidence="6 7">
    <name type="scientific">Coniosporium apollinis</name>
    <dbReference type="NCBI Taxonomy" id="61459"/>
    <lineage>
        <taxon>Eukaryota</taxon>
        <taxon>Fungi</taxon>
        <taxon>Dikarya</taxon>
        <taxon>Ascomycota</taxon>
        <taxon>Pezizomycotina</taxon>
        <taxon>Dothideomycetes</taxon>
        <taxon>Dothideomycetes incertae sedis</taxon>
        <taxon>Coniosporium</taxon>
    </lineage>
</organism>
<evidence type="ECO:0000256" key="3">
    <source>
        <dbReference type="ARBA" id="ARBA00022989"/>
    </source>
</evidence>
<dbReference type="InterPro" id="IPR001129">
    <property type="entry name" value="Membr-assoc_MAPEG"/>
</dbReference>
<dbReference type="Proteomes" id="UP001172684">
    <property type="component" value="Unassembled WGS sequence"/>
</dbReference>
<dbReference type="PANTHER" id="PTHR35371:SF1">
    <property type="entry name" value="BLR7753 PROTEIN"/>
    <property type="match status" value="1"/>
</dbReference>
<evidence type="ECO:0000256" key="4">
    <source>
        <dbReference type="ARBA" id="ARBA00023136"/>
    </source>
</evidence>
<evidence type="ECO:0000256" key="1">
    <source>
        <dbReference type="ARBA" id="ARBA00004370"/>
    </source>
</evidence>
<dbReference type="Gene3D" id="1.20.120.550">
    <property type="entry name" value="Membrane associated eicosanoid/glutathione metabolism-like domain"/>
    <property type="match status" value="1"/>
</dbReference>
<keyword evidence="4 5" id="KW-0472">Membrane</keyword>